<evidence type="ECO:0000313" key="1">
    <source>
        <dbReference type="EMBL" id="MBC9825508.1"/>
    </source>
</evidence>
<organism evidence="1 2">
    <name type="scientific">Carnobacterium inhibens</name>
    <dbReference type="NCBI Taxonomy" id="147709"/>
    <lineage>
        <taxon>Bacteria</taxon>
        <taxon>Bacillati</taxon>
        <taxon>Bacillota</taxon>
        <taxon>Bacilli</taxon>
        <taxon>Lactobacillales</taxon>
        <taxon>Carnobacteriaceae</taxon>
        <taxon>Carnobacterium</taxon>
    </lineage>
</organism>
<sequence length="256" mass="30227">MLIEKLEEKNYSNNKLLLKEMVLNIGNPNPYIRDKLVYNSFLEIITKNYLTNAQLKNLFEQLVTNQYFLYKIGSKNDDTVYKRSFSALTLGILINKEQSFLEKFHISFSVDKTYFFLLNEQDRRGFTNEKGWAHSIAHCTDLLDEIVTHPLFEQDLYDKTLESILFCVNDSFVYEDDEIERLSTPSAALINRYGLSQEYLSMIDRLISNFLSKQSYSHLDTRMISNVRNYLRAVYFKVNLEENKRVLLNRLKKITT</sequence>
<gene>
    <name evidence="1" type="ORF">GLO26_06665</name>
</gene>
<reference evidence="1 2" key="1">
    <citation type="journal article" date="2020" name="Microorganisms">
        <title>New Insight into Antimicrobial Compounds from Food and Marine-Sourced Carnobacterium Species through Phenotype and Genome Analyses.</title>
        <authorList>
            <person name="Begrem S."/>
            <person name="Ivaniuk F."/>
            <person name="Gigout-Chevalier F."/>
            <person name="Kolypczuk L."/>
            <person name="Bonnetot S."/>
            <person name="Leroi F."/>
            <person name="Grovel O."/>
            <person name="Delbarre-Ladrat C."/>
            <person name="Passerini D."/>
        </authorList>
    </citation>
    <scope>NUCLEOTIDE SEQUENCE [LARGE SCALE GENOMIC DNA]</scope>
    <source>
        <strain evidence="1 2">MIP2551</strain>
    </source>
</reference>
<name>A0ABR7TC17_9LACT</name>
<protein>
    <submittedName>
        <fullName evidence="1">DUF2785 domain-containing protein</fullName>
    </submittedName>
</protein>
<dbReference type="InterPro" id="IPR021247">
    <property type="entry name" value="DUF2785"/>
</dbReference>
<proteinExistence type="predicted"/>
<dbReference type="Pfam" id="PF10978">
    <property type="entry name" value="DUF2785"/>
    <property type="match status" value="1"/>
</dbReference>
<dbReference type="Proteomes" id="UP000638836">
    <property type="component" value="Unassembled WGS sequence"/>
</dbReference>
<dbReference type="RefSeq" id="WP_187948801.1">
    <property type="nucleotide sequence ID" value="NZ_WNJQ01000004.1"/>
</dbReference>
<evidence type="ECO:0000313" key="2">
    <source>
        <dbReference type="Proteomes" id="UP000638836"/>
    </source>
</evidence>
<comment type="caution">
    <text evidence="1">The sequence shown here is derived from an EMBL/GenBank/DDBJ whole genome shotgun (WGS) entry which is preliminary data.</text>
</comment>
<accession>A0ABR7TC17</accession>
<keyword evidence="2" id="KW-1185">Reference proteome</keyword>
<dbReference type="EMBL" id="WNJQ01000004">
    <property type="protein sequence ID" value="MBC9825508.1"/>
    <property type="molecule type" value="Genomic_DNA"/>
</dbReference>